<evidence type="ECO:0000259" key="10">
    <source>
        <dbReference type="PROSITE" id="PS00028"/>
    </source>
</evidence>
<evidence type="ECO:0000256" key="7">
    <source>
        <dbReference type="ARBA" id="ARBA00022833"/>
    </source>
</evidence>
<feature type="region of interest" description="Disordered" evidence="9">
    <location>
        <begin position="115"/>
        <end position="146"/>
    </location>
</feature>
<dbReference type="Pfam" id="PF12756">
    <property type="entry name" value="zf-C2H2_2"/>
    <property type="match status" value="1"/>
</dbReference>
<protein>
    <submittedName>
        <fullName evidence="11">REH1</fullName>
    </submittedName>
</protein>
<reference evidence="11 12" key="1">
    <citation type="journal article" date="2021" name="DNA Res.">
        <title>Genome analysis of Candida subhashii reveals its hybrid nature and dual mitochondrial genome conformations.</title>
        <authorList>
            <person name="Mixao V."/>
            <person name="Hegedusova E."/>
            <person name="Saus E."/>
            <person name="Pryszcz L.P."/>
            <person name="Cillingova A."/>
            <person name="Nosek J."/>
            <person name="Gabaldon T."/>
        </authorList>
    </citation>
    <scope>NUCLEOTIDE SEQUENCE [LARGE SCALE GENOMIC DNA]</scope>
    <source>
        <strain evidence="11 12">CBS 10753</strain>
    </source>
</reference>
<keyword evidence="3" id="KW-0690">Ribosome biogenesis</keyword>
<dbReference type="InterPro" id="IPR040025">
    <property type="entry name" value="Znf622/Rei1/Reh1"/>
</dbReference>
<dbReference type="InterPro" id="IPR041661">
    <property type="entry name" value="ZN622/Rei1/Reh1_Znf-C2H2"/>
</dbReference>
<evidence type="ECO:0000256" key="3">
    <source>
        <dbReference type="ARBA" id="ARBA00022517"/>
    </source>
</evidence>
<keyword evidence="5" id="KW-0677">Repeat</keyword>
<dbReference type="PANTHER" id="PTHR13182:SF8">
    <property type="entry name" value="CYTOPLASMIC 60S SUBUNIT BIOGENESIS FACTOR ZNF622"/>
    <property type="match status" value="1"/>
</dbReference>
<name>A0A8J5QGC5_9ASCO</name>
<dbReference type="InterPro" id="IPR003604">
    <property type="entry name" value="Matrin/U1-like-C_Znf_C2H2"/>
</dbReference>
<dbReference type="GO" id="GO:0003676">
    <property type="term" value="F:nucleic acid binding"/>
    <property type="evidence" value="ECO:0007669"/>
    <property type="project" value="InterPro"/>
</dbReference>
<dbReference type="EMBL" id="JAGSYN010000271">
    <property type="protein sequence ID" value="KAG7660960.1"/>
    <property type="molecule type" value="Genomic_DNA"/>
</dbReference>
<comment type="caution">
    <text evidence="11">The sequence shown here is derived from an EMBL/GenBank/DDBJ whole genome shotgun (WGS) entry which is preliminary data.</text>
</comment>
<evidence type="ECO:0000256" key="6">
    <source>
        <dbReference type="ARBA" id="ARBA00022771"/>
    </source>
</evidence>
<evidence type="ECO:0000256" key="1">
    <source>
        <dbReference type="ARBA" id="ARBA00004496"/>
    </source>
</evidence>
<dbReference type="InterPro" id="IPR013087">
    <property type="entry name" value="Znf_C2H2_type"/>
</dbReference>
<evidence type="ECO:0000256" key="4">
    <source>
        <dbReference type="ARBA" id="ARBA00022723"/>
    </source>
</evidence>
<dbReference type="SMART" id="SM00355">
    <property type="entry name" value="ZnF_C2H2"/>
    <property type="match status" value="3"/>
</dbReference>
<keyword evidence="6" id="KW-0863">Zinc-finger</keyword>
<dbReference type="PROSITE" id="PS00028">
    <property type="entry name" value="ZINC_FINGER_C2H2_1"/>
    <property type="match status" value="1"/>
</dbReference>
<proteinExistence type="inferred from homology"/>
<dbReference type="SMART" id="SM00451">
    <property type="entry name" value="ZnF_U1"/>
    <property type="match status" value="1"/>
</dbReference>
<keyword evidence="7" id="KW-0862">Zinc</keyword>
<evidence type="ECO:0000256" key="2">
    <source>
        <dbReference type="ARBA" id="ARBA00022490"/>
    </source>
</evidence>
<feature type="compositionally biased region" description="Acidic residues" evidence="9">
    <location>
        <begin position="126"/>
        <end position="136"/>
    </location>
</feature>
<comment type="subcellular location">
    <subcellularLocation>
        <location evidence="1">Cytoplasm</location>
    </subcellularLocation>
</comment>
<sequence length="476" mass="54547">MSNYMPQGSNPETASFTCNTCGIKFINAELQRQHMKTEWHRYNLKRRVAQLPSISSDTFAEKILHSRQFELGGGSGDSRGENEDEYGFYVATRKKKLHGGQRQLTKKFLKLQSRKLEQGSTNSEGQEADNEDDEDEGQKPFTGSNSVISEFSQFSLDDHHDTHSEIGSVDTGSEINYTESDFTDLEGEMLSSEEEEDGYVYDDDEENDYSDNDDSMEEIKAIPNTHCFFCDQNNHEIENNIKHMFNRHGLYIPERSFLINVEGFLNYLSEVISVDNECLVCGFVGRSLESIRQHITSKGHCKIPYETKQDKLALAEFYDFIDESSSTRRKSTTDKHVGFSEDPSSSAIIVEYAASEDLDDASEDMDDNGINKNYSLVQIDRSGVELTTPSGSRIGHRSMARYYRQNIALPREYSQGQQTQALVDRRFAATELSSYQVTKEEKAIRRVELRLKNENERRTKSTKVNFQKHFRDEMLQ</sequence>
<keyword evidence="4" id="KW-0479">Metal-binding</keyword>
<feature type="domain" description="C2H2-type" evidence="10">
    <location>
        <begin position="18"/>
        <end position="40"/>
    </location>
</feature>
<dbReference type="GO" id="GO:0005737">
    <property type="term" value="C:cytoplasm"/>
    <property type="evidence" value="ECO:0007669"/>
    <property type="project" value="UniProtKB-SubCell"/>
</dbReference>
<evidence type="ECO:0000256" key="8">
    <source>
        <dbReference type="ARBA" id="ARBA00034126"/>
    </source>
</evidence>
<dbReference type="GO" id="GO:0008270">
    <property type="term" value="F:zinc ion binding"/>
    <property type="evidence" value="ECO:0007669"/>
    <property type="project" value="UniProtKB-KW"/>
</dbReference>
<evidence type="ECO:0000313" key="12">
    <source>
        <dbReference type="Proteomes" id="UP000694255"/>
    </source>
</evidence>
<dbReference type="OrthoDB" id="19329at2759"/>
<gene>
    <name evidence="11" type="ORF">J8A68_005480</name>
</gene>
<dbReference type="GO" id="GO:0042273">
    <property type="term" value="P:ribosomal large subunit biogenesis"/>
    <property type="evidence" value="ECO:0007669"/>
    <property type="project" value="TreeGrafter"/>
</dbReference>
<dbReference type="RefSeq" id="XP_049261193.1">
    <property type="nucleotide sequence ID" value="XM_049409550.1"/>
</dbReference>
<dbReference type="GO" id="GO:0030687">
    <property type="term" value="C:preribosome, large subunit precursor"/>
    <property type="evidence" value="ECO:0007669"/>
    <property type="project" value="TreeGrafter"/>
</dbReference>
<dbReference type="AlphaFoldDB" id="A0A8J5QGC5"/>
<accession>A0A8J5QGC5</accession>
<keyword evidence="2" id="KW-0963">Cytoplasm</keyword>
<evidence type="ECO:0000256" key="5">
    <source>
        <dbReference type="ARBA" id="ARBA00022737"/>
    </source>
</evidence>
<dbReference type="Proteomes" id="UP000694255">
    <property type="component" value="Unassembled WGS sequence"/>
</dbReference>
<evidence type="ECO:0000256" key="9">
    <source>
        <dbReference type="SAM" id="MobiDB-lite"/>
    </source>
</evidence>
<keyword evidence="12" id="KW-1185">Reference proteome</keyword>
<dbReference type="GeneID" id="73472280"/>
<comment type="similarity">
    <text evidence="8">Belongs to the REI1 family.</text>
</comment>
<evidence type="ECO:0000313" key="11">
    <source>
        <dbReference type="EMBL" id="KAG7660960.1"/>
    </source>
</evidence>
<dbReference type="PANTHER" id="PTHR13182">
    <property type="entry name" value="ZINC FINGER PROTEIN 622"/>
    <property type="match status" value="1"/>
</dbReference>
<organism evidence="11 12">
    <name type="scientific">[Candida] subhashii</name>
    <dbReference type="NCBI Taxonomy" id="561895"/>
    <lineage>
        <taxon>Eukaryota</taxon>
        <taxon>Fungi</taxon>
        <taxon>Dikarya</taxon>
        <taxon>Ascomycota</taxon>
        <taxon>Saccharomycotina</taxon>
        <taxon>Pichiomycetes</taxon>
        <taxon>Debaryomycetaceae</taxon>
        <taxon>Spathaspora</taxon>
    </lineage>
</organism>